<evidence type="ECO:0000259" key="1">
    <source>
        <dbReference type="PROSITE" id="PS50042"/>
    </source>
</evidence>
<dbReference type="InterPro" id="IPR014710">
    <property type="entry name" value="RmlC-like_jellyroll"/>
</dbReference>
<keyword evidence="3" id="KW-1185">Reference proteome</keyword>
<dbReference type="AlphaFoldDB" id="A0A5S3PTS8"/>
<protein>
    <submittedName>
        <fullName evidence="2">Crp/Fnr family transcriptional regulator</fullName>
    </submittedName>
</protein>
<dbReference type="RefSeq" id="WP_138658968.1">
    <property type="nucleotide sequence ID" value="NZ_VATY01000003.1"/>
</dbReference>
<dbReference type="Pfam" id="PF00027">
    <property type="entry name" value="cNMP_binding"/>
    <property type="match status" value="1"/>
</dbReference>
<comment type="caution">
    <text evidence="2">The sequence shown here is derived from an EMBL/GenBank/DDBJ whole genome shotgun (WGS) entry which is preliminary data.</text>
</comment>
<evidence type="ECO:0000313" key="3">
    <source>
        <dbReference type="Proteomes" id="UP000310314"/>
    </source>
</evidence>
<proteinExistence type="predicted"/>
<dbReference type="EMBL" id="VATY01000003">
    <property type="protein sequence ID" value="TMM56100.1"/>
    <property type="molecule type" value="Genomic_DNA"/>
</dbReference>
<dbReference type="CDD" id="cd00038">
    <property type="entry name" value="CAP_ED"/>
    <property type="match status" value="1"/>
</dbReference>
<evidence type="ECO:0000313" key="2">
    <source>
        <dbReference type="EMBL" id="TMM56100.1"/>
    </source>
</evidence>
<dbReference type="Proteomes" id="UP000310314">
    <property type="component" value="Unassembled WGS sequence"/>
</dbReference>
<organism evidence="2 3">
    <name type="scientific">Maribacter algarum</name>
    <name type="common">ex Zhang et al. 2020</name>
    <dbReference type="NCBI Taxonomy" id="2578118"/>
    <lineage>
        <taxon>Bacteria</taxon>
        <taxon>Pseudomonadati</taxon>
        <taxon>Bacteroidota</taxon>
        <taxon>Flavobacteriia</taxon>
        <taxon>Flavobacteriales</taxon>
        <taxon>Flavobacteriaceae</taxon>
        <taxon>Maribacter</taxon>
    </lineage>
</organism>
<dbReference type="PROSITE" id="PS50042">
    <property type="entry name" value="CNMP_BINDING_3"/>
    <property type="match status" value="1"/>
</dbReference>
<dbReference type="OrthoDB" id="758145at2"/>
<dbReference type="SUPFAM" id="SSF51206">
    <property type="entry name" value="cAMP-binding domain-like"/>
    <property type="match status" value="1"/>
</dbReference>
<sequence>MIDEIIGSIVAEFGPLSLEAIDDIKRVGQIRKVNRGDILVREGEYSYELYYIAKGGARAYYLKDGKTITDWFAFENDFISSIVSFFLGVPSQHYIEILEDTTFMVLQLKDIEVLCDKYHDFERLARMSTTKTMLQLQQRIVSLQFKSSKERYDSLLERYPQIELRAPLGDIASYLGITQETLSRIRNPKNGI</sequence>
<reference evidence="2 3" key="1">
    <citation type="submission" date="2019-05" db="EMBL/GenBank/DDBJ databases">
        <authorList>
            <person name="Zhang J.-Y."/>
            <person name="Feg X."/>
            <person name="Du Z.-J."/>
        </authorList>
    </citation>
    <scope>NUCLEOTIDE SEQUENCE [LARGE SCALE GENOMIC DNA]</scope>
    <source>
        <strain evidence="2 3">RZ26</strain>
    </source>
</reference>
<gene>
    <name evidence="2" type="ORF">FEE95_15825</name>
</gene>
<accession>A0A5S3PTS8</accession>
<dbReference type="InterPro" id="IPR000595">
    <property type="entry name" value="cNMP-bd_dom"/>
</dbReference>
<dbReference type="InterPro" id="IPR018490">
    <property type="entry name" value="cNMP-bd_dom_sf"/>
</dbReference>
<dbReference type="Gene3D" id="2.60.120.10">
    <property type="entry name" value="Jelly Rolls"/>
    <property type="match status" value="1"/>
</dbReference>
<name>A0A5S3PTS8_9FLAO</name>
<feature type="domain" description="Cyclic nucleotide-binding" evidence="1">
    <location>
        <begin position="12"/>
        <end position="55"/>
    </location>
</feature>